<feature type="region of interest" description="Disordered" evidence="1">
    <location>
        <begin position="244"/>
        <end position="272"/>
    </location>
</feature>
<feature type="domain" description="Reverse transcriptase" evidence="2">
    <location>
        <begin position="903"/>
        <end position="1042"/>
    </location>
</feature>
<dbReference type="GO" id="GO:0004523">
    <property type="term" value="F:RNA-DNA hybrid ribonuclease activity"/>
    <property type="evidence" value="ECO:0007669"/>
    <property type="project" value="InterPro"/>
</dbReference>
<dbReference type="Pfam" id="PF03372">
    <property type="entry name" value="Exo_endo_phos"/>
    <property type="match status" value="1"/>
</dbReference>
<dbReference type="EMBL" id="OIVN01002924">
    <property type="protein sequence ID" value="SPD07513.1"/>
    <property type="molecule type" value="Genomic_DNA"/>
</dbReference>
<accession>A0A2N9H6V4</accession>
<evidence type="ECO:0000259" key="4">
    <source>
        <dbReference type="Pfam" id="PF13456"/>
    </source>
</evidence>
<evidence type="ECO:0000259" key="6">
    <source>
        <dbReference type="Pfam" id="PF14111"/>
    </source>
</evidence>
<dbReference type="SUPFAM" id="SSF53098">
    <property type="entry name" value="Ribonuclease H-like"/>
    <property type="match status" value="1"/>
</dbReference>
<dbReference type="GO" id="GO:0003676">
    <property type="term" value="F:nucleic acid binding"/>
    <property type="evidence" value="ECO:0007669"/>
    <property type="project" value="InterPro"/>
</dbReference>
<feature type="domain" description="Endonuclease/exonuclease/phosphatase" evidence="3">
    <location>
        <begin position="449"/>
        <end position="650"/>
    </location>
</feature>
<feature type="domain" description="DUF4283" evidence="6">
    <location>
        <begin position="37"/>
        <end position="106"/>
    </location>
</feature>
<dbReference type="InterPro" id="IPR005135">
    <property type="entry name" value="Endo/exonuclease/phosphatase"/>
</dbReference>
<protein>
    <submittedName>
        <fullName evidence="8">Uncharacterized protein</fullName>
    </submittedName>
</protein>
<evidence type="ECO:0000313" key="8">
    <source>
        <dbReference type="EMBL" id="SPD07513.1"/>
    </source>
</evidence>
<dbReference type="InterPro" id="IPR002156">
    <property type="entry name" value="RNaseH_domain"/>
</dbReference>
<dbReference type="InterPro" id="IPR043502">
    <property type="entry name" value="DNA/RNA_pol_sf"/>
</dbReference>
<dbReference type="Gene3D" id="3.60.10.10">
    <property type="entry name" value="Endonuclease/exonuclease/phosphatase"/>
    <property type="match status" value="1"/>
</dbReference>
<evidence type="ECO:0000259" key="2">
    <source>
        <dbReference type="Pfam" id="PF00078"/>
    </source>
</evidence>
<dbReference type="InterPro" id="IPR026960">
    <property type="entry name" value="RVT-Znf"/>
</dbReference>
<dbReference type="PANTHER" id="PTHR33116:SF86">
    <property type="entry name" value="REVERSE TRANSCRIPTASE DOMAIN-CONTAINING PROTEIN"/>
    <property type="match status" value="1"/>
</dbReference>
<dbReference type="InterPro" id="IPR025836">
    <property type="entry name" value="Zn_knuckle_CX2CX4HX4C"/>
</dbReference>
<organism evidence="8">
    <name type="scientific">Fagus sylvatica</name>
    <name type="common">Beechnut</name>
    <dbReference type="NCBI Taxonomy" id="28930"/>
    <lineage>
        <taxon>Eukaryota</taxon>
        <taxon>Viridiplantae</taxon>
        <taxon>Streptophyta</taxon>
        <taxon>Embryophyta</taxon>
        <taxon>Tracheophyta</taxon>
        <taxon>Spermatophyta</taxon>
        <taxon>Magnoliopsida</taxon>
        <taxon>eudicotyledons</taxon>
        <taxon>Gunneridae</taxon>
        <taxon>Pentapetalae</taxon>
        <taxon>rosids</taxon>
        <taxon>fabids</taxon>
        <taxon>Fagales</taxon>
        <taxon>Fagaceae</taxon>
        <taxon>Fagus</taxon>
    </lineage>
</organism>
<dbReference type="SUPFAM" id="SSF56219">
    <property type="entry name" value="DNase I-like"/>
    <property type="match status" value="1"/>
</dbReference>
<feature type="domain" description="RNase H type-1" evidence="4">
    <location>
        <begin position="1565"/>
        <end position="1687"/>
    </location>
</feature>
<dbReference type="Pfam" id="PF13966">
    <property type="entry name" value="zf-RVT"/>
    <property type="match status" value="1"/>
</dbReference>
<feature type="domain" description="Zinc knuckle CX2CX4HX4C" evidence="7">
    <location>
        <begin position="169"/>
        <end position="216"/>
    </location>
</feature>
<feature type="domain" description="Reverse transcriptase zinc-binding" evidence="5">
    <location>
        <begin position="1368"/>
        <end position="1463"/>
    </location>
</feature>
<evidence type="ECO:0000256" key="1">
    <source>
        <dbReference type="SAM" id="MobiDB-lite"/>
    </source>
</evidence>
<dbReference type="CDD" id="cd01650">
    <property type="entry name" value="RT_nLTR_like"/>
    <property type="match status" value="1"/>
</dbReference>
<dbReference type="InterPro" id="IPR012337">
    <property type="entry name" value="RNaseH-like_sf"/>
</dbReference>
<dbReference type="InterPro" id="IPR044730">
    <property type="entry name" value="RNase_H-like_dom_plant"/>
</dbReference>
<evidence type="ECO:0000259" key="7">
    <source>
        <dbReference type="Pfam" id="PF14392"/>
    </source>
</evidence>
<dbReference type="PANTHER" id="PTHR33116">
    <property type="entry name" value="REVERSE TRANSCRIPTASE ZINC-BINDING DOMAIN-CONTAINING PROTEIN-RELATED-RELATED"/>
    <property type="match status" value="1"/>
</dbReference>
<dbReference type="SUPFAM" id="SSF56672">
    <property type="entry name" value="DNA/RNA polymerases"/>
    <property type="match status" value="1"/>
</dbReference>
<name>A0A2N9H6V4_FAGSY</name>
<evidence type="ECO:0000259" key="3">
    <source>
        <dbReference type="Pfam" id="PF03372"/>
    </source>
</evidence>
<dbReference type="CDD" id="cd06222">
    <property type="entry name" value="RNase_H_like"/>
    <property type="match status" value="1"/>
</dbReference>
<dbReference type="Gene3D" id="3.30.420.10">
    <property type="entry name" value="Ribonuclease H-like superfamily/Ribonuclease H"/>
    <property type="match status" value="1"/>
</dbReference>
<dbReference type="Pfam" id="PF13456">
    <property type="entry name" value="RVT_3"/>
    <property type="match status" value="1"/>
</dbReference>
<evidence type="ECO:0000259" key="5">
    <source>
        <dbReference type="Pfam" id="PF13966"/>
    </source>
</evidence>
<dbReference type="Pfam" id="PF14392">
    <property type="entry name" value="zf-CCHC_4"/>
    <property type="match status" value="1"/>
</dbReference>
<dbReference type="InterPro" id="IPR036397">
    <property type="entry name" value="RNaseH_sf"/>
</dbReference>
<dbReference type="InterPro" id="IPR036691">
    <property type="entry name" value="Endo/exonu/phosph_ase_sf"/>
</dbReference>
<dbReference type="Pfam" id="PF14111">
    <property type="entry name" value="DUF4283"/>
    <property type="match status" value="1"/>
</dbReference>
<gene>
    <name evidence="8" type="ORF">FSB_LOCUS35395</name>
</gene>
<sequence length="1716" mass="195278">MEELTKLCDRMSLTAKEGGRVDLSDSQEVLGGLSAAKFLTKRAVNLEAVLRTLKPLWRSVHGFTGRDMGHNRVLFRFTDTADMERVLANGPWSFDKYLILLKRLEDVQSFSEVVFDSCSFWVQIHDLPVRCMSSGVCSRIGKTLGHVEQVEEFNEGRGGGNFMRIRVQLDITQPLCRGRKVWLGGEQDHWVSFKFERLPIFCYWCGQISHDDRDCAIWLNSRGKMTPDQQEYGPWLRGELPRFSRREGQGRGAPPREFPSSETRGAPSPVRSSVVAVQTETHMATPEIMPIPTLVTEKLDFQAKLQEIDRELGLEHGEINESLELLIHGDSQNQIQIPKAGVLSVGNKRAGLVNDEPMGEPVIRPTVDQSGLQRPTKKLPGSTWKRLARKTIGPTSIASESSPPKQKRGQCVLIEEEVVRCLKKNKVHGVSSINDDEISAETVHELTVMVRQKDPLVLFLSETKLDVKRLEVLRCQWGFGGKFGVPSRGQSGGLAMFWRGEVMVSISSYSHHHIDALLNFDADTVWRFTGFYGSPTVSGKLAAWDLLRVLRGHHTLPWLCGGDFNELLQAEEKWGRVARSDSQMRAFRRVVDECGFVDLGFVGSPYTWWNKQTGPARVLERLDRCLATADWFLKFPSSRVTHLHSVFSDHRPVWVELHMSGSKSRPSRKRFRFEEMWTLHQGCEDTIKRAWESRHRGTAMFQVVEKIKVCREHLKKWSFTQFGSIRAAIATKTWLLQQEEELRPENQNVTLIQQLSRELADLHAKEERMWKQRSRSLWLQSGDQNTKYFHCQATYRKRRNYIHGIRDSAGDWQSRDEVVAKTIVEYYKELFTTSQPGNFGEIFSDVDRVVTTEMNQHLDAEFTAAEVEHALNQMGPLKAPGPDGMAPIFYQKYWDIVGPDLTVLANRLKKILPDIISETQSAFVPGRLISDNILIAFETLHHMKLMKGHKQGYMALKLDMSKAYDRVEWAFLEGIMLQMGFSESWVSMIMECVRTVSYSVLINGEPKGFFHPTRGLRQGDPISPYLFLLCAEGLHVLLAKAARSKASLQECHNLQDILRIYERASGQQINQDKTTLFFSSSTPEVNQNEIKDALGLPVIRQYENYLGLPSMVGQEKYKSFTHLKERVWRKIQGWKGKLLSQAGREVLIKAVVQAIPTYTMNVFKLPKKLCSELEKMVRDFWWGHSGEVRKVHWVNWGALCKPKLVGGMGFKELSKFNDALLAKQVWRLIHNKSSLLYRVLQAKYFPHSSILDIRCSPRASLAWRSILKSRYVIQKGARWRIGSGTSVRIWKDKWIPPPSSGLPLSPPTLLDAEARVSSLIQHSSGTWDSHLLDQLFLPGDADLIKRIPLSLRGRDDALVWSREQNGVYSVRSAYKLLVEAETISQQSCSDMGGWKKFWRMVWSVRVPHKVRHFLWRACLNALPTMVNLSRRSVVMYGRCGFCLGAEEDVLHAVWSCPSLTALWGQHALARKVFRHRHTSFLDVLSQIFECDSDILVAEIILMLWCVWQRRNKALYQQIVDPLESISPLVQRLSSEYHLANDAVVPTVLPRPVSWTPSMACDYKVNFDAAVFPRNQSTGVGVVIRDGQGLPVAVACQRYPCAYAIADAEAMAARVALQLAWDVGLWNVELEGDSLLVIRALKDPELSLASYGDIVQDIQNLAASFQCVRYCHVSRVGNNAAHVLARKAVSLHSEFLVWLEDVPDFLDHVIQAELPHI</sequence>
<dbReference type="InterPro" id="IPR025558">
    <property type="entry name" value="DUF4283"/>
</dbReference>
<reference evidence="8" key="1">
    <citation type="submission" date="2018-02" db="EMBL/GenBank/DDBJ databases">
        <authorList>
            <person name="Cohen D.B."/>
            <person name="Kent A.D."/>
        </authorList>
    </citation>
    <scope>NUCLEOTIDE SEQUENCE</scope>
</reference>
<dbReference type="InterPro" id="IPR000477">
    <property type="entry name" value="RT_dom"/>
</dbReference>
<feature type="region of interest" description="Disordered" evidence="1">
    <location>
        <begin position="353"/>
        <end position="380"/>
    </location>
</feature>
<dbReference type="Pfam" id="PF00078">
    <property type="entry name" value="RVT_1"/>
    <property type="match status" value="1"/>
</dbReference>
<proteinExistence type="predicted"/>